<evidence type="ECO:0000256" key="1">
    <source>
        <dbReference type="SAM" id="SignalP"/>
    </source>
</evidence>
<organism evidence="2 3">
    <name type="scientific">Apiospora saccharicola</name>
    <dbReference type="NCBI Taxonomy" id="335842"/>
    <lineage>
        <taxon>Eukaryota</taxon>
        <taxon>Fungi</taxon>
        <taxon>Dikarya</taxon>
        <taxon>Ascomycota</taxon>
        <taxon>Pezizomycotina</taxon>
        <taxon>Sordariomycetes</taxon>
        <taxon>Xylariomycetidae</taxon>
        <taxon>Amphisphaeriales</taxon>
        <taxon>Apiosporaceae</taxon>
        <taxon>Apiospora</taxon>
    </lineage>
</organism>
<evidence type="ECO:0000313" key="2">
    <source>
        <dbReference type="EMBL" id="KAK8081400.1"/>
    </source>
</evidence>
<proteinExistence type="predicted"/>
<feature type="signal peptide" evidence="1">
    <location>
        <begin position="1"/>
        <end position="31"/>
    </location>
</feature>
<comment type="caution">
    <text evidence="2">The sequence shown here is derived from an EMBL/GenBank/DDBJ whole genome shotgun (WGS) entry which is preliminary data.</text>
</comment>
<keyword evidence="1" id="KW-0732">Signal</keyword>
<reference evidence="2 3" key="1">
    <citation type="submission" date="2023-01" db="EMBL/GenBank/DDBJ databases">
        <title>Analysis of 21 Apiospora genomes using comparative genomics revels a genus with tremendous synthesis potential of carbohydrate active enzymes and secondary metabolites.</title>
        <authorList>
            <person name="Sorensen T."/>
        </authorList>
    </citation>
    <scope>NUCLEOTIDE SEQUENCE [LARGE SCALE GENOMIC DNA]</scope>
    <source>
        <strain evidence="2 3">CBS 83171</strain>
    </source>
</reference>
<keyword evidence="3" id="KW-1185">Reference proteome</keyword>
<dbReference type="EMBL" id="JAQQWM010000001">
    <property type="protein sequence ID" value="KAK8081400.1"/>
    <property type="molecule type" value="Genomic_DNA"/>
</dbReference>
<dbReference type="Proteomes" id="UP001446871">
    <property type="component" value="Unassembled WGS sequence"/>
</dbReference>
<accession>A0ABR1WD05</accession>
<protein>
    <submittedName>
        <fullName evidence="2">Uncharacterized protein</fullName>
    </submittedName>
</protein>
<gene>
    <name evidence="2" type="ORF">PG996_000181</name>
</gene>
<name>A0ABR1WD05_9PEZI</name>
<evidence type="ECO:0000313" key="3">
    <source>
        <dbReference type="Proteomes" id="UP001446871"/>
    </source>
</evidence>
<sequence length="363" mass="40522">MDGAHLGVLTVMIRLVVVTRLLGGRNPHARAERICGVVTRPIQAKRAYKNSEHSDIRQWGQPECECQRGNNPGHPEEQVEKSKDCFRKECVRRRLRVAHEEDRSQQDLEPRKAPRHTSHFGGLFLCSRAATVIGERRREVSAVAELLNRNPLILAKRVTNLVVLKQQQRDGPGRGFPPVVDELARLLGFAVFNRHGYTAPWDARDDGFEQVAIYRGTLLQARRVNNESRSRSKTPGRCFWISPFLAQGGGSILSPPFSFGPTPSRTGSLPVASDFTGYSGCFYRLALTAYASWRLAQDERSPGIDISALLGNPLTPKRKLESPSEAPASTLKLSIFFVLYSLTWVATSWGYHPESMKGYGLAM</sequence>
<feature type="chain" id="PRO_5045162166" evidence="1">
    <location>
        <begin position="32"/>
        <end position="363"/>
    </location>
</feature>